<dbReference type="Pfam" id="PF03435">
    <property type="entry name" value="Sacchrp_dh_NADP"/>
    <property type="match status" value="1"/>
</dbReference>
<sequence length="378" mass="41558">MKKHFHIIIAGAGGIAEAAALLLMEWSEVTPSIFIGNRSIPKAIKVAHWVENGCTKPCTIKPFLLPEDGITPEMITILKQADIILDCLPGSQAPKMAQLAKEYNLHYANLTEYVDETNKIIALAKNSQTGFILQTGLAPGYIDLLANGLFQQFCIDYKVNSVHTLEFKVGALTKNAVAPHYYGFTWSPVGVATEYLKDTIVLRDYNKTTLPSLSERATIIIDGITYEEDLTSGGAADLPDALTGKVGTLDYKTLRFPGHYAWIEKQINTKDNTTTAIQKLQHKMEVAIPHVEDDQIVLYAAVEGKDIEGVLHRREIAKTILPILVGKHYLRAIQTTTAAPLVQAAQLLLETNPQGAILQSQIDSNAFLKGNYVSRVYG</sequence>
<feature type="domain" description="Saccharopine dehydrogenase NADP binding" evidence="1">
    <location>
        <begin position="7"/>
        <end position="120"/>
    </location>
</feature>
<protein>
    <submittedName>
        <fullName evidence="3">Saccharopine dehydrogenase family protein</fullName>
    </submittedName>
</protein>
<dbReference type="InterPro" id="IPR036291">
    <property type="entry name" value="NAD(P)-bd_dom_sf"/>
</dbReference>
<evidence type="ECO:0000313" key="3">
    <source>
        <dbReference type="EMBL" id="XDU97340.1"/>
    </source>
</evidence>
<proteinExistence type="predicted"/>
<dbReference type="InterPro" id="IPR032095">
    <property type="entry name" value="Sacchrp_dh-like_C"/>
</dbReference>
<dbReference type="SUPFAM" id="SSF55347">
    <property type="entry name" value="Glyceraldehyde-3-phosphate dehydrogenase-like, C-terminal domain"/>
    <property type="match status" value="1"/>
</dbReference>
<feature type="domain" description="Saccharopine dehydrogenase-like C-terminal" evidence="2">
    <location>
        <begin position="136"/>
        <end position="356"/>
    </location>
</feature>
<dbReference type="InterPro" id="IPR005097">
    <property type="entry name" value="Sacchrp_dh_NADP-bd"/>
</dbReference>
<name>A0AB39W6X4_9FLAO</name>
<dbReference type="Pfam" id="PF16653">
    <property type="entry name" value="Sacchrp_dh_C"/>
    <property type="match status" value="1"/>
</dbReference>
<evidence type="ECO:0000259" key="1">
    <source>
        <dbReference type="Pfam" id="PF03435"/>
    </source>
</evidence>
<reference evidence="3" key="1">
    <citation type="submission" date="2024-07" db="EMBL/GenBank/DDBJ databases">
        <authorList>
            <person name="Biller S.J."/>
        </authorList>
    </citation>
    <scope>NUCLEOTIDE SEQUENCE</scope>
    <source>
        <strain evidence="3">WC2416</strain>
    </source>
</reference>
<gene>
    <name evidence="3" type="ORF">AB3G39_09145</name>
</gene>
<dbReference type="SUPFAM" id="SSF51735">
    <property type="entry name" value="NAD(P)-binding Rossmann-fold domains"/>
    <property type="match status" value="1"/>
</dbReference>
<dbReference type="EMBL" id="CP165626">
    <property type="protein sequence ID" value="XDU97340.1"/>
    <property type="molecule type" value="Genomic_DNA"/>
</dbReference>
<dbReference type="Gene3D" id="3.40.50.720">
    <property type="entry name" value="NAD(P)-binding Rossmann-like Domain"/>
    <property type="match status" value="1"/>
</dbReference>
<dbReference type="Gene3D" id="3.30.360.10">
    <property type="entry name" value="Dihydrodipicolinate Reductase, domain 2"/>
    <property type="match status" value="1"/>
</dbReference>
<dbReference type="AlphaFoldDB" id="A0AB39W6X4"/>
<evidence type="ECO:0000259" key="2">
    <source>
        <dbReference type="Pfam" id="PF16653"/>
    </source>
</evidence>
<organism evidence="3">
    <name type="scientific">Flavobacterium sp. WC2416</name>
    <dbReference type="NCBI Taxonomy" id="3234141"/>
    <lineage>
        <taxon>Bacteria</taxon>
        <taxon>Pseudomonadati</taxon>
        <taxon>Bacteroidota</taxon>
        <taxon>Flavobacteriia</taxon>
        <taxon>Flavobacteriales</taxon>
        <taxon>Flavobacteriaceae</taxon>
        <taxon>Flavobacterium</taxon>
    </lineage>
</organism>
<dbReference type="RefSeq" id="WP_369769301.1">
    <property type="nucleotide sequence ID" value="NZ_CP165626.1"/>
</dbReference>
<accession>A0AB39W6X4</accession>